<sequence>MKSLTELLGALDQHSATSHLLSSQLGMHGQRADSIIKIEQILYALRALNKRQTVA</sequence>
<dbReference type="EMBL" id="CAFBNE010000271">
    <property type="protein sequence ID" value="CAB4976379.1"/>
    <property type="molecule type" value="Genomic_DNA"/>
</dbReference>
<reference evidence="1" key="1">
    <citation type="submission" date="2020-05" db="EMBL/GenBank/DDBJ databases">
        <authorList>
            <person name="Chiriac C."/>
            <person name="Salcher M."/>
            <person name="Ghai R."/>
            <person name="Kavagutti S V."/>
        </authorList>
    </citation>
    <scope>NUCLEOTIDE SEQUENCE</scope>
</reference>
<name>A0A6J7MD41_9ZZZZ</name>
<accession>A0A6J7MD41</accession>
<dbReference type="AlphaFoldDB" id="A0A6J7MD41"/>
<protein>
    <submittedName>
        <fullName evidence="1">Unannotated protein</fullName>
    </submittedName>
</protein>
<evidence type="ECO:0000313" key="1">
    <source>
        <dbReference type="EMBL" id="CAB4976379.1"/>
    </source>
</evidence>
<organism evidence="1">
    <name type="scientific">freshwater metagenome</name>
    <dbReference type="NCBI Taxonomy" id="449393"/>
    <lineage>
        <taxon>unclassified sequences</taxon>
        <taxon>metagenomes</taxon>
        <taxon>ecological metagenomes</taxon>
    </lineage>
</organism>
<gene>
    <name evidence="1" type="ORF">UFOPK3772_03711</name>
</gene>
<proteinExistence type="predicted"/>